<evidence type="ECO:0000313" key="3">
    <source>
        <dbReference type="Proteomes" id="UP000286045"/>
    </source>
</evidence>
<dbReference type="Pfam" id="PF00651">
    <property type="entry name" value="BTB"/>
    <property type="match status" value="1"/>
</dbReference>
<protein>
    <recommendedName>
        <fullName evidence="1">BTB domain-containing protein</fullName>
    </recommendedName>
</protein>
<comment type="caution">
    <text evidence="2">The sequence shown here is derived from an EMBL/GenBank/DDBJ whole genome shotgun (WGS) entry which is preliminary data.</text>
</comment>
<dbReference type="CDD" id="cd18186">
    <property type="entry name" value="BTB_POZ_ZBTB_KLHL-like"/>
    <property type="match status" value="1"/>
</dbReference>
<dbReference type="SUPFAM" id="SSF54695">
    <property type="entry name" value="POZ domain"/>
    <property type="match status" value="1"/>
</dbReference>
<evidence type="ECO:0000313" key="2">
    <source>
        <dbReference type="EMBL" id="RWA07721.1"/>
    </source>
</evidence>
<dbReference type="SMART" id="SM00225">
    <property type="entry name" value="BTB"/>
    <property type="match status" value="1"/>
</dbReference>
<reference evidence="2 3" key="1">
    <citation type="submission" date="2018-12" db="EMBL/GenBank/DDBJ databases">
        <title>Draft genome sequence of Xylaria grammica IHI A82.</title>
        <authorList>
            <person name="Buettner E."/>
            <person name="Kellner H."/>
        </authorList>
    </citation>
    <scope>NUCLEOTIDE SEQUENCE [LARGE SCALE GENOMIC DNA]</scope>
    <source>
        <strain evidence="2 3">IHI A82</strain>
    </source>
</reference>
<dbReference type="InterPro" id="IPR011333">
    <property type="entry name" value="SKP1/BTB/POZ_sf"/>
</dbReference>
<gene>
    <name evidence="2" type="ORF">EKO27_g7385</name>
</gene>
<dbReference type="AlphaFoldDB" id="A0A439D0D6"/>
<proteinExistence type="predicted"/>
<feature type="domain" description="BTB" evidence="1">
    <location>
        <begin position="19"/>
        <end position="85"/>
    </location>
</feature>
<dbReference type="InterPro" id="IPR000210">
    <property type="entry name" value="BTB/POZ_dom"/>
</dbReference>
<sequence>MADLTSTLRTQLLNIKDYSDFTLECDGWKFRVHKAVFCGQSPVMAAALKNDFMEAKTGVLSVSFDIESVRRLIEYMYTGDYQMRPDPALEIISSGVSDGALPTKRPWEAVEIAAEPDPGVGVPKPSEASTSDRLICHGRMNSIADYYDVPALAALSCTKAKEILAHEWSVEPFYQLVRLSLASTSDKNFLRMLGEKAIERIDGIDTKIFDEGGLAEGIAGYALPKSKVVSITPLEL</sequence>
<organism evidence="2 3">
    <name type="scientific">Xylaria grammica</name>
    <dbReference type="NCBI Taxonomy" id="363999"/>
    <lineage>
        <taxon>Eukaryota</taxon>
        <taxon>Fungi</taxon>
        <taxon>Dikarya</taxon>
        <taxon>Ascomycota</taxon>
        <taxon>Pezizomycotina</taxon>
        <taxon>Sordariomycetes</taxon>
        <taxon>Xylariomycetidae</taxon>
        <taxon>Xylariales</taxon>
        <taxon>Xylariaceae</taxon>
        <taxon>Xylaria</taxon>
    </lineage>
</organism>
<dbReference type="PANTHER" id="PTHR47843">
    <property type="entry name" value="BTB DOMAIN-CONTAINING PROTEIN-RELATED"/>
    <property type="match status" value="1"/>
</dbReference>
<keyword evidence="3" id="KW-1185">Reference proteome</keyword>
<dbReference type="PROSITE" id="PS50097">
    <property type="entry name" value="BTB"/>
    <property type="match status" value="1"/>
</dbReference>
<dbReference type="Gene3D" id="3.30.710.10">
    <property type="entry name" value="Potassium Channel Kv1.1, Chain A"/>
    <property type="match status" value="1"/>
</dbReference>
<dbReference type="EMBL" id="RYZI01000241">
    <property type="protein sequence ID" value="RWA07721.1"/>
    <property type="molecule type" value="Genomic_DNA"/>
</dbReference>
<dbReference type="PANTHER" id="PTHR47843:SF5">
    <property type="entry name" value="BTB_POZ DOMAIN PROTEIN"/>
    <property type="match status" value="1"/>
</dbReference>
<evidence type="ECO:0000259" key="1">
    <source>
        <dbReference type="PROSITE" id="PS50097"/>
    </source>
</evidence>
<dbReference type="Proteomes" id="UP000286045">
    <property type="component" value="Unassembled WGS sequence"/>
</dbReference>
<name>A0A439D0D6_9PEZI</name>
<accession>A0A439D0D6</accession>